<dbReference type="InterPro" id="IPR033389">
    <property type="entry name" value="AUX/IAA_dom"/>
</dbReference>
<feature type="region of interest" description="Disordered" evidence="9">
    <location>
        <begin position="677"/>
        <end position="750"/>
    </location>
</feature>
<dbReference type="GO" id="GO:0003677">
    <property type="term" value="F:DNA binding"/>
    <property type="evidence" value="ECO:0007669"/>
    <property type="project" value="UniProtKB-KW"/>
</dbReference>
<dbReference type="GO" id="GO:0009734">
    <property type="term" value="P:auxin-activated signaling pathway"/>
    <property type="evidence" value="ECO:0007669"/>
    <property type="project" value="UniProtKB-KW"/>
</dbReference>
<reference evidence="12" key="1">
    <citation type="submission" date="2016-08" db="EMBL/GenBank/DDBJ databases">
        <title>ARF genes in ferns.</title>
        <authorList>
            <person name="Li G.-S."/>
        </authorList>
    </citation>
    <scope>NUCLEOTIDE SEQUENCE</scope>
    <source>
        <strain evidence="12">PnARF2a</strain>
    </source>
</reference>
<dbReference type="InterPro" id="IPR010525">
    <property type="entry name" value="ARF_dom"/>
</dbReference>
<dbReference type="PANTHER" id="PTHR31384">
    <property type="entry name" value="AUXIN RESPONSE FACTOR 4-RELATED"/>
    <property type="match status" value="1"/>
</dbReference>
<dbReference type="SUPFAM" id="SSF54277">
    <property type="entry name" value="CAD &amp; PB1 domains"/>
    <property type="match status" value="1"/>
</dbReference>
<dbReference type="FunFam" id="2.30.30.1040:FF:000001">
    <property type="entry name" value="Auxin response factor"/>
    <property type="match status" value="1"/>
</dbReference>
<evidence type="ECO:0000256" key="6">
    <source>
        <dbReference type="ARBA" id="ARBA00023242"/>
    </source>
</evidence>
<evidence type="ECO:0000256" key="3">
    <source>
        <dbReference type="ARBA" id="ARBA00023015"/>
    </source>
</evidence>
<evidence type="ECO:0000256" key="9">
    <source>
        <dbReference type="SAM" id="MobiDB-lite"/>
    </source>
</evidence>
<dbReference type="InterPro" id="IPR015300">
    <property type="entry name" value="DNA-bd_pseudobarrel_sf"/>
</dbReference>
<evidence type="ECO:0000256" key="1">
    <source>
        <dbReference type="ARBA" id="ARBA00004123"/>
    </source>
</evidence>
<accession>A0A1X9T655</accession>
<dbReference type="SUPFAM" id="SSF101936">
    <property type="entry name" value="DNA-binding pseudobarrel domain"/>
    <property type="match status" value="1"/>
</dbReference>
<protein>
    <recommendedName>
        <fullName evidence="8">Auxin response factor</fullName>
    </recommendedName>
</protein>
<dbReference type="Pfam" id="PF02362">
    <property type="entry name" value="B3"/>
    <property type="match status" value="1"/>
</dbReference>
<evidence type="ECO:0000256" key="8">
    <source>
        <dbReference type="RuleBase" id="RU004561"/>
    </source>
</evidence>
<evidence type="ECO:0000256" key="2">
    <source>
        <dbReference type="ARBA" id="ARBA00007853"/>
    </source>
</evidence>
<evidence type="ECO:0000256" key="7">
    <source>
        <dbReference type="ARBA" id="ARBA00023294"/>
    </source>
</evidence>
<gene>
    <name evidence="12" type="primary">ARF2</name>
</gene>
<dbReference type="GO" id="GO:0006355">
    <property type="term" value="P:regulation of DNA-templated transcription"/>
    <property type="evidence" value="ECO:0007669"/>
    <property type="project" value="InterPro"/>
</dbReference>
<dbReference type="InterPro" id="IPR053793">
    <property type="entry name" value="PB1-like"/>
</dbReference>
<keyword evidence="3 8" id="KW-0805">Transcription regulation</keyword>
<feature type="domain" description="PB1" evidence="11">
    <location>
        <begin position="751"/>
        <end position="833"/>
    </location>
</feature>
<dbReference type="Pfam" id="PF02309">
    <property type="entry name" value="AUX_IAA"/>
    <property type="match status" value="1"/>
</dbReference>
<dbReference type="GO" id="GO:0005634">
    <property type="term" value="C:nucleus"/>
    <property type="evidence" value="ECO:0007669"/>
    <property type="project" value="UniProtKB-SubCell"/>
</dbReference>
<sequence>MAFFRPVSGCRPGFNYMNASTSHYLPDSTAGEMAHLPGAAPSPQSMSNPGEYTEELWQACAGPLVSVPKIGQRVWYFPQGHMEQVAASTGQNQGTGQQMPHCNLPSQIMCRVMTRALSAEADTDEVFAQLALVPEPEGAESSVDPEESTASPPRMVRLFTKILTASDTSTHGGFSVLRKHAEDCLPSLDMSQENPSQELTATDLHGQEWKFRHTYRGHPRRHLLTTGWSYFVSQKKLVAGDAVVFLRGENGELRVGIRRTKRQQTSQSSNVLTSHCMHMGVIATAAHAVQTRTMFSVFYKPRASPSSFVVPVEKLTASVSNKLSVGMRFKMKFEGDDATERSYAGTITGIEDLNAACWPNSKWRSLRVNWDEMTNYEQQERISPWEIELCVHSQASANLSPAPKSKRIRAASALDIGSSSSRVVSLESSLSSISSKPPGSLQGHELQVGGAGVLNVGGVLRSHQHVYGKQCEQQLDYGASAAEGLNMLPTQVPPLQARWLVAGNVDPCQRQHSLHPDHLQQQLGVDNVDPCLLQQSLHSDQLQQQTERDEAYSFFPLSGITSNTGDEQFSDSVSTQIHNVNMQFIPGPWQPSPHSTFMSVRANEVSSARPFIPLLPKSSNTMLQSGQEKPQLLPQHHTLSYSPLSSFAPWESHKQDKPIDTGCKLFGFSLTKSPLPSKLMKQGPGFLEEHVDGKGEATSQAPPHTHENELPQQSHMPEKSASSEPEISDSTCLKVSKDGDSRSLSNPPTIRSCTKVIKKGSMVGRGVDLSKFDGYKKLIEELEGMFHIEGELSDPDKGWQVAYSDDEGDVMHVGDDPWMEFCRMVRKIYIFSPEEVRTTGLSQGRINCTRDEHMACREAGKTCDPRDTSVPALPG</sequence>
<dbReference type="SMART" id="SM01019">
    <property type="entry name" value="B3"/>
    <property type="match status" value="1"/>
</dbReference>
<dbReference type="InterPro" id="IPR003340">
    <property type="entry name" value="B3_DNA-bd"/>
</dbReference>
<comment type="subcellular location">
    <subcellularLocation>
        <location evidence="1 8">Nucleus</location>
    </subcellularLocation>
</comment>
<keyword evidence="6 8" id="KW-0539">Nucleus</keyword>
<dbReference type="Gene3D" id="2.30.30.1040">
    <property type="match status" value="1"/>
</dbReference>
<keyword evidence="7 8" id="KW-0927">Auxin signaling pathway</keyword>
<dbReference type="Gene3D" id="2.40.330.10">
    <property type="entry name" value="DNA-binding pseudobarrel domain"/>
    <property type="match status" value="1"/>
</dbReference>
<organism evidence="12">
    <name type="scientific">Thelypteris nipponica</name>
    <dbReference type="NCBI Taxonomy" id="2925009"/>
    <lineage>
        <taxon>Eukaryota</taxon>
        <taxon>Viridiplantae</taxon>
        <taxon>Streptophyta</taxon>
        <taxon>Embryophyta</taxon>
        <taxon>Tracheophyta</taxon>
        <taxon>Polypodiopsida</taxon>
        <taxon>Polypodiidae</taxon>
        <taxon>Polypodiales</taxon>
        <taxon>Aspleniineae</taxon>
        <taxon>Thelypteridaceae</taxon>
        <taxon>Thelypteridoideae</taxon>
        <taxon>Thelypteris</taxon>
    </lineage>
</organism>
<dbReference type="Gene3D" id="3.10.20.90">
    <property type="entry name" value="Phosphatidylinositol 3-kinase Catalytic Subunit, Chain A, domain 1"/>
    <property type="match status" value="1"/>
</dbReference>
<dbReference type="EMBL" id="KX784826">
    <property type="protein sequence ID" value="ARR29273.1"/>
    <property type="molecule type" value="mRNA"/>
</dbReference>
<dbReference type="InterPro" id="IPR044835">
    <property type="entry name" value="ARF_plant"/>
</dbReference>
<evidence type="ECO:0000256" key="4">
    <source>
        <dbReference type="ARBA" id="ARBA00023125"/>
    </source>
</evidence>
<evidence type="ECO:0000259" key="10">
    <source>
        <dbReference type="PROSITE" id="PS50863"/>
    </source>
</evidence>
<dbReference type="Pfam" id="PF06507">
    <property type="entry name" value="ARF_AD"/>
    <property type="match status" value="1"/>
</dbReference>
<dbReference type="CDD" id="cd10017">
    <property type="entry name" value="B3_DNA"/>
    <property type="match status" value="1"/>
</dbReference>
<dbReference type="PANTHER" id="PTHR31384:SF1">
    <property type="entry name" value="AUXIN RESPONSE FACTOR 9"/>
    <property type="match status" value="1"/>
</dbReference>
<comment type="subunit">
    <text evidence="8">Homodimers and heterodimers.</text>
</comment>
<keyword evidence="5 8" id="KW-0804">Transcription</keyword>
<evidence type="ECO:0000256" key="5">
    <source>
        <dbReference type="ARBA" id="ARBA00023163"/>
    </source>
</evidence>
<evidence type="ECO:0000259" key="11">
    <source>
        <dbReference type="PROSITE" id="PS51745"/>
    </source>
</evidence>
<comment type="function">
    <text evidence="8">Auxin response factors (ARFs) are transcriptional factors that bind specifically to the DNA sequence 5'-TGTCTC-3' found in the auxin-responsive promoter elements (AuxREs).</text>
</comment>
<dbReference type="AlphaFoldDB" id="A0A1X9T655"/>
<name>A0A1X9T655_9MONI</name>
<keyword evidence="4 8" id="KW-0238">DNA-binding</keyword>
<proteinExistence type="evidence at transcript level"/>
<feature type="compositionally biased region" description="Polar residues" evidence="9">
    <location>
        <begin position="710"/>
        <end position="733"/>
    </location>
</feature>
<dbReference type="PROSITE" id="PS50863">
    <property type="entry name" value="B3"/>
    <property type="match status" value="1"/>
</dbReference>
<feature type="domain" description="TF-B3" evidence="10">
    <location>
        <begin position="159"/>
        <end position="261"/>
    </location>
</feature>
<dbReference type="PROSITE" id="PS51745">
    <property type="entry name" value="PB1"/>
    <property type="match status" value="1"/>
</dbReference>
<dbReference type="FunFam" id="2.40.330.10:FF:000001">
    <property type="entry name" value="Auxin response factor"/>
    <property type="match status" value="1"/>
</dbReference>
<comment type="similarity">
    <text evidence="2 8">Belongs to the ARF family.</text>
</comment>
<evidence type="ECO:0000313" key="12">
    <source>
        <dbReference type="EMBL" id="ARR29273.1"/>
    </source>
</evidence>